<evidence type="ECO:0000313" key="1">
    <source>
        <dbReference type="EMBL" id="CAG8844686.1"/>
    </source>
</evidence>
<dbReference type="Proteomes" id="UP000789920">
    <property type="component" value="Unassembled WGS sequence"/>
</dbReference>
<keyword evidence="2" id="KW-1185">Reference proteome</keyword>
<protein>
    <submittedName>
        <fullName evidence="1">8363_t:CDS:1</fullName>
    </submittedName>
</protein>
<name>A0ACA9SPM7_9GLOM</name>
<reference evidence="1" key="1">
    <citation type="submission" date="2021-06" db="EMBL/GenBank/DDBJ databases">
        <authorList>
            <person name="Kallberg Y."/>
            <person name="Tangrot J."/>
            <person name="Rosling A."/>
        </authorList>
    </citation>
    <scope>NUCLEOTIDE SEQUENCE</scope>
    <source>
        <strain evidence="1">MA461A</strain>
    </source>
</reference>
<comment type="caution">
    <text evidence="1">The sequence shown here is derived from an EMBL/GenBank/DDBJ whole genome shotgun (WGS) entry which is preliminary data.</text>
</comment>
<dbReference type="EMBL" id="CAJVQC010143678">
    <property type="protein sequence ID" value="CAG8844686.1"/>
    <property type="molecule type" value="Genomic_DNA"/>
</dbReference>
<evidence type="ECO:0000313" key="2">
    <source>
        <dbReference type="Proteomes" id="UP000789920"/>
    </source>
</evidence>
<organism evidence="1 2">
    <name type="scientific">Racocetra persica</name>
    <dbReference type="NCBI Taxonomy" id="160502"/>
    <lineage>
        <taxon>Eukaryota</taxon>
        <taxon>Fungi</taxon>
        <taxon>Fungi incertae sedis</taxon>
        <taxon>Mucoromycota</taxon>
        <taxon>Glomeromycotina</taxon>
        <taxon>Glomeromycetes</taxon>
        <taxon>Diversisporales</taxon>
        <taxon>Gigasporaceae</taxon>
        <taxon>Racocetra</taxon>
    </lineage>
</organism>
<proteinExistence type="predicted"/>
<sequence>SFTAWEPFNNLIKETVPAYTYAPMKNESELRKCELKSRYKNKNSCFDEDVVNKVNEFIRGYKSNETNFLFIHLTDCDERGYDYRYDHGGVNQIKDDRTTIGVHGGNSEDEMNIFLSVCGPGILAASKIEGDLSNL</sequence>
<accession>A0ACA9SPM7</accession>
<feature type="non-terminal residue" evidence="1">
    <location>
        <position position="135"/>
    </location>
</feature>
<feature type="non-terminal residue" evidence="1">
    <location>
        <position position="1"/>
    </location>
</feature>
<gene>
    <name evidence="1" type="ORF">RPERSI_LOCUS33313</name>
</gene>